<feature type="domain" description="DinB-like" evidence="1">
    <location>
        <begin position="9"/>
        <end position="142"/>
    </location>
</feature>
<comment type="caution">
    <text evidence="2">The sequence shown here is derived from an EMBL/GenBank/DDBJ whole genome shotgun (WGS) entry which is preliminary data.</text>
</comment>
<accession>A0ABR8SJI2</accession>
<proteinExistence type="predicted"/>
<evidence type="ECO:0000313" key="2">
    <source>
        <dbReference type="EMBL" id="MBD7963636.1"/>
    </source>
</evidence>
<organism evidence="2 3">
    <name type="scientific">Fictibacillus norfolkensis</name>
    <dbReference type="NCBI Taxonomy" id="2762233"/>
    <lineage>
        <taxon>Bacteria</taxon>
        <taxon>Bacillati</taxon>
        <taxon>Bacillota</taxon>
        <taxon>Bacilli</taxon>
        <taxon>Bacillales</taxon>
        <taxon>Fictibacillaceae</taxon>
        <taxon>Fictibacillus</taxon>
    </lineage>
</organism>
<dbReference type="Proteomes" id="UP000603641">
    <property type="component" value="Unassembled WGS sequence"/>
</dbReference>
<evidence type="ECO:0000313" key="3">
    <source>
        <dbReference type="Proteomes" id="UP000603641"/>
    </source>
</evidence>
<name>A0ABR8SJI2_9BACL</name>
<keyword evidence="3" id="KW-1185">Reference proteome</keyword>
<dbReference type="SUPFAM" id="SSF109854">
    <property type="entry name" value="DinB/YfiT-like putative metalloenzymes"/>
    <property type="match status" value="1"/>
</dbReference>
<dbReference type="InterPro" id="IPR034660">
    <property type="entry name" value="DinB/YfiT-like"/>
</dbReference>
<sequence length="157" mass="18330">MNQLTIQNFELARSFFLKQLDGMDESAADIQPDGFNNNIRWHIGHVLTTAEYFMFGFPEHSANLPTRYVDLFNRGTSPADWKGEVPTLKELKQQLEEQLVRVKEMPEERLFEKLEKPVFNLTTFGELVNFTVFHETYHLGQMHAIKRIIENQTAKQA</sequence>
<dbReference type="RefSeq" id="WP_191753012.1">
    <property type="nucleotide sequence ID" value="NZ_JACSQM010000002.1"/>
</dbReference>
<dbReference type="EMBL" id="JACSQM010000002">
    <property type="protein sequence ID" value="MBD7963636.1"/>
    <property type="molecule type" value="Genomic_DNA"/>
</dbReference>
<gene>
    <name evidence="2" type="ORF">H9648_06165</name>
</gene>
<evidence type="ECO:0000259" key="1">
    <source>
        <dbReference type="Pfam" id="PF12867"/>
    </source>
</evidence>
<dbReference type="InterPro" id="IPR024775">
    <property type="entry name" value="DinB-like"/>
</dbReference>
<reference evidence="2 3" key="1">
    <citation type="submission" date="2020-08" db="EMBL/GenBank/DDBJ databases">
        <title>A Genomic Blueprint of the Chicken Gut Microbiome.</title>
        <authorList>
            <person name="Gilroy R."/>
            <person name="Ravi A."/>
            <person name="Getino M."/>
            <person name="Pursley I."/>
            <person name="Horton D.L."/>
            <person name="Alikhan N.-F."/>
            <person name="Baker D."/>
            <person name="Gharbi K."/>
            <person name="Hall N."/>
            <person name="Watson M."/>
            <person name="Adriaenssens E.M."/>
            <person name="Foster-Nyarko E."/>
            <person name="Jarju S."/>
            <person name="Secka A."/>
            <person name="Antonio M."/>
            <person name="Oren A."/>
            <person name="Chaudhuri R."/>
            <person name="La Ragione R.M."/>
            <person name="Hildebrand F."/>
            <person name="Pallen M.J."/>
        </authorList>
    </citation>
    <scope>NUCLEOTIDE SEQUENCE [LARGE SCALE GENOMIC DNA]</scope>
    <source>
        <strain evidence="2 3">Sa2CUA10</strain>
    </source>
</reference>
<dbReference type="Gene3D" id="1.20.120.450">
    <property type="entry name" value="dinb family like domain"/>
    <property type="match status" value="1"/>
</dbReference>
<dbReference type="Pfam" id="PF12867">
    <property type="entry name" value="DinB_2"/>
    <property type="match status" value="1"/>
</dbReference>
<protein>
    <submittedName>
        <fullName evidence="2">DinB family protein</fullName>
    </submittedName>
</protein>